<accession>A0AAV6W804</accession>
<dbReference type="EMBL" id="WHWC01000069">
    <property type="protein sequence ID" value="KAG8363085.1"/>
    <property type="molecule type" value="Genomic_DNA"/>
</dbReference>
<feature type="region of interest" description="Disordered" evidence="7">
    <location>
        <begin position="388"/>
        <end position="409"/>
    </location>
</feature>
<keyword evidence="10" id="KW-1185">Reference proteome</keyword>
<evidence type="ECO:0000313" key="9">
    <source>
        <dbReference type="EMBL" id="KAG8363085.1"/>
    </source>
</evidence>
<protein>
    <submittedName>
        <fullName evidence="9">Uncharacterized protein</fullName>
    </submittedName>
</protein>
<comment type="caution">
    <text evidence="9">The sequence shown here is derived from an EMBL/GenBank/DDBJ whole genome shotgun (WGS) entry which is preliminary data.</text>
</comment>
<comment type="subcellular location">
    <subcellularLocation>
        <location evidence="1">Cell membrane</location>
        <topology evidence="1">Multi-pass membrane protein</topology>
    </subcellularLocation>
</comment>
<evidence type="ECO:0000256" key="5">
    <source>
        <dbReference type="ARBA" id="ARBA00022989"/>
    </source>
</evidence>
<dbReference type="Pfam" id="PF05631">
    <property type="entry name" value="MFS_5"/>
    <property type="match status" value="1"/>
</dbReference>
<proteinExistence type="predicted"/>
<feature type="transmembrane region" description="Helical" evidence="8">
    <location>
        <begin position="222"/>
        <end position="243"/>
    </location>
</feature>
<dbReference type="PANTHER" id="PTHR23516">
    <property type="entry name" value="SAM (S-ADENOSYL METHIONINE) TRANSPORTER"/>
    <property type="match status" value="1"/>
</dbReference>
<keyword evidence="3" id="KW-1003">Cell membrane</keyword>
<dbReference type="InterPro" id="IPR008509">
    <property type="entry name" value="MOT2/MFSD5"/>
</dbReference>
<keyword evidence="6 8" id="KW-0472">Membrane</keyword>
<reference evidence="9" key="1">
    <citation type="submission" date="2019-10" db="EMBL/GenBank/DDBJ databases">
        <authorList>
            <person name="Zhang R."/>
            <person name="Pan Y."/>
            <person name="Wang J."/>
            <person name="Ma R."/>
            <person name="Yu S."/>
        </authorList>
    </citation>
    <scope>NUCLEOTIDE SEQUENCE</scope>
    <source>
        <strain evidence="9">LA-IB0</strain>
        <tissue evidence="9">Leaf</tissue>
    </source>
</reference>
<gene>
    <name evidence="9" type="ORF">BUALT_BualtUnG0005900</name>
</gene>
<dbReference type="GO" id="GO:0005886">
    <property type="term" value="C:plasma membrane"/>
    <property type="evidence" value="ECO:0007669"/>
    <property type="project" value="UniProtKB-SubCell"/>
</dbReference>
<dbReference type="GO" id="GO:0015098">
    <property type="term" value="F:molybdate ion transmembrane transporter activity"/>
    <property type="evidence" value="ECO:0007669"/>
    <property type="project" value="InterPro"/>
</dbReference>
<dbReference type="AlphaFoldDB" id="A0AAV6W804"/>
<evidence type="ECO:0000256" key="4">
    <source>
        <dbReference type="ARBA" id="ARBA00022692"/>
    </source>
</evidence>
<evidence type="ECO:0000256" key="3">
    <source>
        <dbReference type="ARBA" id="ARBA00022475"/>
    </source>
</evidence>
<feature type="transmembrane region" description="Helical" evidence="8">
    <location>
        <begin position="255"/>
        <end position="279"/>
    </location>
</feature>
<keyword evidence="5 8" id="KW-1133">Transmembrane helix</keyword>
<dbReference type="Proteomes" id="UP000826271">
    <property type="component" value="Unassembled WGS sequence"/>
</dbReference>
<evidence type="ECO:0000313" key="10">
    <source>
        <dbReference type="Proteomes" id="UP000826271"/>
    </source>
</evidence>
<evidence type="ECO:0000256" key="6">
    <source>
        <dbReference type="ARBA" id="ARBA00023136"/>
    </source>
</evidence>
<organism evidence="9 10">
    <name type="scientific">Buddleja alternifolia</name>
    <dbReference type="NCBI Taxonomy" id="168488"/>
    <lineage>
        <taxon>Eukaryota</taxon>
        <taxon>Viridiplantae</taxon>
        <taxon>Streptophyta</taxon>
        <taxon>Embryophyta</taxon>
        <taxon>Tracheophyta</taxon>
        <taxon>Spermatophyta</taxon>
        <taxon>Magnoliopsida</taxon>
        <taxon>eudicotyledons</taxon>
        <taxon>Gunneridae</taxon>
        <taxon>Pentapetalae</taxon>
        <taxon>asterids</taxon>
        <taxon>lamiids</taxon>
        <taxon>Lamiales</taxon>
        <taxon>Scrophulariaceae</taxon>
        <taxon>Buddlejeae</taxon>
        <taxon>Buddleja</taxon>
    </lineage>
</organism>
<evidence type="ECO:0000256" key="7">
    <source>
        <dbReference type="SAM" id="MobiDB-lite"/>
    </source>
</evidence>
<evidence type="ECO:0000256" key="8">
    <source>
        <dbReference type="SAM" id="Phobius"/>
    </source>
</evidence>
<evidence type="ECO:0000256" key="2">
    <source>
        <dbReference type="ARBA" id="ARBA00022448"/>
    </source>
</evidence>
<keyword evidence="2" id="KW-0813">Transport</keyword>
<name>A0AAV6W804_9LAMI</name>
<evidence type="ECO:0000256" key="1">
    <source>
        <dbReference type="ARBA" id="ARBA00004651"/>
    </source>
</evidence>
<keyword evidence="4 8" id="KW-0812">Transmembrane</keyword>
<sequence>MSSSFEIVALSHLKLPQSAMDDALNNLDPYGRLGHVVSLVDYIHPTAINSRLVPWWSNDGNGIGKMDIEDYRNYQQWINALITLVYGPNHTMVVANAIPDDVLADDLQDARMAAHENNANNFEALLAALDELRYGNLEANTWPAHIEFVGSDHVLEVDYSERDRDLTISLGKVRYREFQVTVSKITVVEGLFGNLLVDSLNFGPASFFDAAGIFYWDGYEKIALLGSIQSWFAGLMYILMFLWTPALSPNDEDILRGFIFATFVLATMLGSSIAARLLVRNTLKVESHMQMVFAISSASVLVRGNDKCCVYEFTTLTCILGVITYREAKLQTLHKTGALQNVLHLHDVLARVALGKFDNSERIEERAAGWYRLCREILKLSDAPHVKDSSSEAKDAVPSKANKDKSSKTRVLNNRGWLQKMKILL</sequence>
<dbReference type="PANTHER" id="PTHR23516:SF1">
    <property type="entry name" value="MOLYBDATE-ANION TRANSPORTER"/>
    <property type="match status" value="1"/>
</dbReference>
<feature type="compositionally biased region" description="Basic and acidic residues" evidence="7">
    <location>
        <begin position="388"/>
        <end position="407"/>
    </location>
</feature>